<reference evidence="2 3" key="1">
    <citation type="submission" date="2020-02" db="EMBL/GenBank/DDBJ databases">
        <authorList>
            <person name="Hogendoorn C."/>
        </authorList>
    </citation>
    <scope>NUCLEOTIDE SEQUENCE [LARGE SCALE GENOMIC DNA]</scope>
    <source>
        <strain evidence="2">METHB21</strain>
    </source>
</reference>
<gene>
    <name evidence="2" type="ORF">METHB2_40108</name>
</gene>
<dbReference type="InterPro" id="IPR014262">
    <property type="entry name" value="HAF_rpt"/>
</dbReference>
<comment type="caution">
    <text evidence="2">The sequence shown here is derived from an EMBL/GenBank/DDBJ whole genome shotgun (WGS) entry which is preliminary data.</text>
</comment>
<accession>A0A8S0XJJ5</accession>
<keyword evidence="1" id="KW-0472">Membrane</keyword>
<dbReference type="Proteomes" id="UP000494216">
    <property type="component" value="Unassembled WGS sequence"/>
</dbReference>
<name>A0A8S0XJJ5_9GAMM</name>
<keyword evidence="1" id="KW-0812">Transmembrane</keyword>
<evidence type="ECO:0000313" key="3">
    <source>
        <dbReference type="Proteomes" id="UP000494216"/>
    </source>
</evidence>
<protein>
    <recommendedName>
        <fullName evidence="4">HAF repeat-containing protein</fullName>
    </recommendedName>
</protein>
<evidence type="ECO:0008006" key="4">
    <source>
        <dbReference type="Google" id="ProtNLM"/>
    </source>
</evidence>
<organism evidence="2 3">
    <name type="scientific">Candidatus Methylobacter favarea</name>
    <dbReference type="NCBI Taxonomy" id="2707345"/>
    <lineage>
        <taxon>Bacteria</taxon>
        <taxon>Pseudomonadati</taxon>
        <taxon>Pseudomonadota</taxon>
        <taxon>Gammaproteobacteria</taxon>
        <taxon>Methylococcales</taxon>
        <taxon>Methylococcaceae</taxon>
        <taxon>Methylobacter</taxon>
    </lineage>
</organism>
<dbReference type="EMBL" id="CADCXN010000069">
    <property type="protein sequence ID" value="CAA9891408.1"/>
    <property type="molecule type" value="Genomic_DNA"/>
</dbReference>
<dbReference type="NCBIfam" id="TIGR02913">
    <property type="entry name" value="HAF_rpt"/>
    <property type="match status" value="2"/>
</dbReference>
<evidence type="ECO:0000256" key="1">
    <source>
        <dbReference type="SAM" id="Phobius"/>
    </source>
</evidence>
<evidence type="ECO:0000313" key="2">
    <source>
        <dbReference type="EMBL" id="CAA9891408.1"/>
    </source>
</evidence>
<proteinExistence type="predicted"/>
<feature type="transmembrane region" description="Helical" evidence="1">
    <location>
        <begin position="139"/>
        <end position="163"/>
    </location>
</feature>
<keyword evidence="3" id="KW-1185">Reference proteome</keyword>
<sequence>MNIFSDKEAWHGEHCRIPFLQWFLNGSRPRTYYGSAYSLDLKCHTGNTSIIHRSQNIYEWLYYRTRQDIHSPDVIHIQGRRYIKTYQRPLRFGRQKIVTDWRLATLSNARINSSGKKSDASLCSLPTVMQNIGQRASPLLKLLGLSWLTPFLAALMLFAGLVLASIPTHADYVATELSSLPEESVSVVRKMNDNGEVVGGARVSGRQRGILAKDRGRQNIDGLPNSDYSVAFGINGNGEVVGASNIHTGMRAFRSRRTAGIVNLGTLPGDSSSAAMAINQQGEAVGYSSGKAGVRAVIWNRAGSIKALPNLPISISSRGFALNDRGDVIGVSEIPPGPRAVLWESGGDVLDLGALPGDRASEALDINGKGEIVGSSGNPNEQTRAVIWSPRGDTILELGTLQGGTSSRALSINNNSAVVGTSHSSAGYHAFLWTLIKGMQDLNDLLTLRSGFVLTQAVSINAKGEILAIGMDEVAEGEKHEHDLQTRIFRLVPATQ</sequence>
<dbReference type="AlphaFoldDB" id="A0A8S0XJJ5"/>
<keyword evidence="1" id="KW-1133">Transmembrane helix</keyword>